<evidence type="ECO:0000256" key="3">
    <source>
        <dbReference type="ARBA" id="ARBA00022842"/>
    </source>
</evidence>
<evidence type="ECO:0000313" key="4">
    <source>
        <dbReference type="EMBL" id="MCY1079226.1"/>
    </source>
</evidence>
<protein>
    <submittedName>
        <fullName evidence="4">HAD-IB family phosphatase</fullName>
    </submittedName>
</protein>
<keyword evidence="1" id="KW-0479">Metal-binding</keyword>
<dbReference type="InterPro" id="IPR050582">
    <property type="entry name" value="HAD-like_SerB"/>
</dbReference>
<reference evidence="4 5" key="1">
    <citation type="submission" date="2022-11" db="EMBL/GenBank/DDBJ databases">
        <title>Minimal conservation of predation-associated metabolite biosynthetic gene clusters underscores biosynthetic potential of Myxococcota including descriptions for ten novel species: Archangium lansinium sp. nov., Myxococcus landrumus sp. nov., Nannocystis bai.</title>
        <authorList>
            <person name="Ahearne A."/>
            <person name="Stevens C."/>
            <person name="Phillips K."/>
        </authorList>
    </citation>
    <scope>NUCLEOTIDE SEQUENCE [LARGE SCALE GENOMIC DNA]</scope>
    <source>
        <strain evidence="4 5">MIWBW</strain>
    </source>
</reference>
<dbReference type="Gene3D" id="1.20.1440.100">
    <property type="entry name" value="SG protein - dephosphorylation function"/>
    <property type="match status" value="1"/>
</dbReference>
<dbReference type="InterPro" id="IPR036412">
    <property type="entry name" value="HAD-like_sf"/>
</dbReference>
<evidence type="ECO:0000256" key="1">
    <source>
        <dbReference type="ARBA" id="ARBA00022723"/>
    </source>
</evidence>
<keyword evidence="2" id="KW-0378">Hydrolase</keyword>
<keyword evidence="3" id="KW-0460">Magnesium</keyword>
<evidence type="ECO:0000313" key="5">
    <source>
        <dbReference type="Proteomes" id="UP001207654"/>
    </source>
</evidence>
<dbReference type="PANTHER" id="PTHR43344:SF13">
    <property type="entry name" value="PHOSPHATASE RV3661-RELATED"/>
    <property type="match status" value="1"/>
</dbReference>
<keyword evidence="5" id="KW-1185">Reference proteome</keyword>
<dbReference type="NCBIfam" id="TIGR01488">
    <property type="entry name" value="HAD-SF-IB"/>
    <property type="match status" value="1"/>
</dbReference>
<dbReference type="PANTHER" id="PTHR43344">
    <property type="entry name" value="PHOSPHOSERINE PHOSPHATASE"/>
    <property type="match status" value="1"/>
</dbReference>
<sequence length="217" mass="23075">MKALLAQLDALPPGDAVFDLDNTLLVGDIGEATLRRLLHRLPARAASLLGTTDPWGAYEALAARDWCAAGDVAAQALAGLTPGEVEALGTDVFERGEVRLNPHTVELARALSRRHRVWILTGSAELLGRVAASRMGIEHVVGMRLCAENGRLTDELLPPCTCGEGKVQATRQLISERPVFAIGDSPTDLPILRLAAVARTLGKISGREFPALEGAHP</sequence>
<evidence type="ECO:0000256" key="2">
    <source>
        <dbReference type="ARBA" id="ARBA00022801"/>
    </source>
</evidence>
<name>A0ABT4ACB4_9BACT</name>
<dbReference type="EMBL" id="JAPNKA010000001">
    <property type="protein sequence ID" value="MCY1079226.1"/>
    <property type="molecule type" value="Genomic_DNA"/>
</dbReference>
<gene>
    <name evidence="4" type="ORF">OV287_32670</name>
</gene>
<dbReference type="Pfam" id="PF12710">
    <property type="entry name" value="HAD"/>
    <property type="match status" value="1"/>
</dbReference>
<dbReference type="SUPFAM" id="SSF56784">
    <property type="entry name" value="HAD-like"/>
    <property type="match status" value="1"/>
</dbReference>
<dbReference type="RefSeq" id="WP_267537959.1">
    <property type="nucleotide sequence ID" value="NZ_JAPNKA010000001.1"/>
</dbReference>
<comment type="caution">
    <text evidence="4">The sequence shown here is derived from an EMBL/GenBank/DDBJ whole genome shotgun (WGS) entry which is preliminary data.</text>
</comment>
<proteinExistence type="predicted"/>
<organism evidence="4 5">
    <name type="scientific">Archangium lansingense</name>
    <dbReference type="NCBI Taxonomy" id="2995310"/>
    <lineage>
        <taxon>Bacteria</taxon>
        <taxon>Pseudomonadati</taxon>
        <taxon>Myxococcota</taxon>
        <taxon>Myxococcia</taxon>
        <taxon>Myxococcales</taxon>
        <taxon>Cystobacterineae</taxon>
        <taxon>Archangiaceae</taxon>
        <taxon>Archangium</taxon>
    </lineage>
</organism>
<dbReference type="Proteomes" id="UP001207654">
    <property type="component" value="Unassembled WGS sequence"/>
</dbReference>
<accession>A0ABT4ACB4</accession>
<dbReference type="InterPro" id="IPR023214">
    <property type="entry name" value="HAD_sf"/>
</dbReference>
<dbReference type="Gene3D" id="3.40.50.1000">
    <property type="entry name" value="HAD superfamily/HAD-like"/>
    <property type="match status" value="1"/>
</dbReference>